<organism evidence="1 2">
    <name type="scientific">Priestia megaterium</name>
    <name type="common">Bacillus megaterium</name>
    <dbReference type="NCBI Taxonomy" id="1404"/>
    <lineage>
        <taxon>Bacteria</taxon>
        <taxon>Bacillati</taxon>
        <taxon>Bacillota</taxon>
        <taxon>Bacilli</taxon>
        <taxon>Bacillales</taxon>
        <taxon>Bacillaceae</taxon>
        <taxon>Priestia</taxon>
    </lineage>
</organism>
<dbReference type="AlphaFoldDB" id="A0A6H1P4Y3"/>
<proteinExistence type="predicted"/>
<evidence type="ECO:0000313" key="1">
    <source>
        <dbReference type="EMBL" id="QIZ08477.1"/>
    </source>
</evidence>
<dbReference type="EMBL" id="CP051128">
    <property type="protein sequence ID" value="QIZ08477.1"/>
    <property type="molecule type" value="Genomic_DNA"/>
</dbReference>
<protein>
    <submittedName>
        <fullName evidence="1">Uncharacterized protein</fullName>
    </submittedName>
</protein>
<accession>A0A6H1P4Y3</accession>
<dbReference type="Proteomes" id="UP000501868">
    <property type="component" value="Chromosome"/>
</dbReference>
<reference evidence="1 2" key="2">
    <citation type="submission" date="2020-04" db="EMBL/GenBank/DDBJ databases">
        <authorList>
            <person name="Fomenkov A."/>
            <person name="Anton B.P."/>
            <person name="Roberts R.J."/>
        </authorList>
    </citation>
    <scope>NUCLEOTIDE SEQUENCE [LARGE SCALE GENOMIC DNA]</scope>
    <source>
        <strain evidence="1 2">S2</strain>
    </source>
</reference>
<sequence>MFFKFNLWGEDKDKKKGISGRYFNDFTPSVDLNYALKHFPGKKYECAICKNEFEDNEIVIHLGVTYCTACRQGFFY</sequence>
<reference evidence="1 2" key="1">
    <citation type="submission" date="2020-04" db="EMBL/GenBank/DDBJ databases">
        <title>Genome-Wide Identification of 5-Methylcytosine Sites in Bacterial Genomes By High-Throughput Sequencing of MspJI Restriction Fragments.</title>
        <authorList>
            <person name="Wu V."/>
        </authorList>
    </citation>
    <scope>NUCLEOTIDE SEQUENCE [LARGE SCALE GENOMIC DNA]</scope>
    <source>
        <strain evidence="1 2">S2</strain>
    </source>
</reference>
<evidence type="ECO:0000313" key="2">
    <source>
        <dbReference type="Proteomes" id="UP000501868"/>
    </source>
</evidence>
<gene>
    <name evidence="1" type="ORF">HFZ78_18655</name>
</gene>
<name>A0A6H1P4Y3_PRIMG</name>